<name>A0A9D5BXG4_9LILI</name>
<dbReference type="Proteomes" id="UP001085076">
    <property type="component" value="Miscellaneous, Linkage group lg09"/>
</dbReference>
<dbReference type="AlphaFoldDB" id="A0A9D5BXG4"/>
<dbReference type="Pfam" id="PF05691">
    <property type="entry name" value="Raffinose_syn"/>
    <property type="match status" value="1"/>
</dbReference>
<comment type="catalytic activity">
    <reaction evidence="6">
        <text>alpha-D-galactosyl-(1-&gt;3)-1D-myo-inositol + sucrose = raffinose + myo-inositol</text>
        <dbReference type="Rhea" id="RHEA:20161"/>
        <dbReference type="ChEBI" id="CHEBI:16634"/>
        <dbReference type="ChEBI" id="CHEBI:17268"/>
        <dbReference type="ChEBI" id="CHEBI:17505"/>
        <dbReference type="ChEBI" id="CHEBI:17992"/>
        <dbReference type="EC" id="2.4.1.82"/>
    </reaction>
</comment>
<feature type="region of interest" description="Disordered" evidence="7">
    <location>
        <begin position="1"/>
        <end position="21"/>
    </location>
</feature>
<dbReference type="InterPro" id="IPR013785">
    <property type="entry name" value="Aldolase_TIM"/>
</dbReference>
<evidence type="ECO:0000256" key="6">
    <source>
        <dbReference type="ARBA" id="ARBA00049426"/>
    </source>
</evidence>
<accession>A0A9D5BXG4</accession>
<dbReference type="PANTHER" id="PTHR31268">
    <property type="match status" value="1"/>
</dbReference>
<reference evidence="8" key="2">
    <citation type="journal article" date="2022" name="Hortic Res">
        <title>The genome of Dioscorea zingiberensis sheds light on the biosynthesis, origin and evolution of the medicinally important diosgenin saponins.</title>
        <authorList>
            <person name="Li Y."/>
            <person name="Tan C."/>
            <person name="Li Z."/>
            <person name="Guo J."/>
            <person name="Li S."/>
            <person name="Chen X."/>
            <person name="Wang C."/>
            <person name="Dai X."/>
            <person name="Yang H."/>
            <person name="Song W."/>
            <person name="Hou L."/>
            <person name="Xu J."/>
            <person name="Tong Z."/>
            <person name="Xu A."/>
            <person name="Yuan X."/>
            <person name="Wang W."/>
            <person name="Yang Q."/>
            <person name="Chen L."/>
            <person name="Sun Z."/>
            <person name="Wang K."/>
            <person name="Pan B."/>
            <person name="Chen J."/>
            <person name="Bao Y."/>
            <person name="Liu F."/>
            <person name="Qi X."/>
            <person name="Gang D.R."/>
            <person name="Wen J."/>
            <person name="Li J."/>
        </authorList>
    </citation>
    <scope>NUCLEOTIDE SEQUENCE</scope>
    <source>
        <strain evidence="8">Dzin_1.0</strain>
    </source>
</reference>
<organism evidence="8 9">
    <name type="scientific">Dioscorea zingiberensis</name>
    <dbReference type="NCBI Taxonomy" id="325984"/>
    <lineage>
        <taxon>Eukaryota</taxon>
        <taxon>Viridiplantae</taxon>
        <taxon>Streptophyta</taxon>
        <taxon>Embryophyta</taxon>
        <taxon>Tracheophyta</taxon>
        <taxon>Spermatophyta</taxon>
        <taxon>Magnoliopsida</taxon>
        <taxon>Liliopsida</taxon>
        <taxon>Dioscoreales</taxon>
        <taxon>Dioscoreaceae</taxon>
        <taxon>Dioscorea</taxon>
    </lineage>
</organism>
<evidence type="ECO:0000313" key="8">
    <source>
        <dbReference type="EMBL" id="KAJ0962518.1"/>
    </source>
</evidence>
<evidence type="ECO:0000256" key="5">
    <source>
        <dbReference type="ARBA" id="ARBA00023277"/>
    </source>
</evidence>
<keyword evidence="3" id="KW-0328">Glycosyltransferase</keyword>
<evidence type="ECO:0000256" key="4">
    <source>
        <dbReference type="ARBA" id="ARBA00022679"/>
    </source>
</evidence>
<dbReference type="Gene3D" id="3.20.20.70">
    <property type="entry name" value="Aldolase class I"/>
    <property type="match status" value="1"/>
</dbReference>
<dbReference type="EC" id="2.4.1.82" evidence="2"/>
<evidence type="ECO:0000256" key="7">
    <source>
        <dbReference type="SAM" id="MobiDB-lite"/>
    </source>
</evidence>
<evidence type="ECO:0000256" key="3">
    <source>
        <dbReference type="ARBA" id="ARBA00022676"/>
    </source>
</evidence>
<keyword evidence="4" id="KW-0808">Transferase</keyword>
<protein>
    <recommendedName>
        <fullName evidence="2">galactinol--sucrose galactosyltransferase</fullName>
        <ecNumber evidence="2">2.4.1.82</ecNumber>
    </recommendedName>
</protein>
<proteinExistence type="inferred from homology"/>
<dbReference type="InterPro" id="IPR008811">
    <property type="entry name" value="Glycosyl_hydrolases_36"/>
</dbReference>
<comment type="caution">
    <text evidence="8">The sequence shown here is derived from an EMBL/GenBank/DDBJ whole genome shotgun (WGS) entry which is preliminary data.</text>
</comment>
<comment type="similarity">
    <text evidence="1">Belongs to the glycosyl hydrolases 36 family.</text>
</comment>
<sequence length="789" mass="87507">MAPTVGRESSESSDGIVVGNDENARPSAFDFKGRDFTVRGHRFLHDIPANITMSPASLACPVNGVDTTSGCFIGFESSEAKSRHVVPLGALLGIRFMSIFRFKVWWTTHWVGSNGRDVEHETQLMILDRSASGRPYVLLLPLIEGPFRASLQPGNDDYIDICVESGSTAVQGLAFRSVMYMHAGDDPYVLVKEAMKVVRSHLGTFRLLEEKTPPGIVDKFGWCTWDAFYLKVHPQGVWQGVRGLVEGGCPPGMVLIDDGWQSICHDDDPISDQEGMNRTSAGEQMPCRLIKFQENYKFRDYKSEKGGRKSGMGAFVSDLKEEFKSVEHVYVWHALCGYWGGIRPQVRGLPESKVITPKLSPGLQTTMEDLAVDKIVNNGVGLVPPDRVHEMYQGLHSHLESVGIDGVKVDVIHLLEMLCEDYGGRVELAKAYYKAITDSVRKHFKGNGVIASMEHCNDFMFLGTEAISLGRVGDDFWCTDPSGDPNGTFWLQGCHMVHCAYNSLWMGNFIQPDWDMFQSTHPCAAFHAASRAISGGPIYVSDSLGQHDFNLLKSLVLPDGTIIRCEYYALPTRDCLFEDPLHDGKTMLKIWNLNKFTGVLGAFNCQGGGWSREARRNICFSECSHAITSTARPSDIEWQNGKASFQMAGVEVFAVYLFKARKLVLLKPDESLEISLNSFDFELLTVSPVKQLPAPDEISVQFAPIGLVNMLNTGGAIQEFKFTEKHRKRVVAEVAVKGTGEMKTFSSEKPMACRLNGEEVPFGYEDNLVSIQVPWSGSSSKASVIEYSF</sequence>
<gene>
    <name evidence="8" type="ORF">J5N97_027640</name>
</gene>
<dbReference type="FunFam" id="3.20.20.70:FF:000311">
    <property type="entry name" value="Probable galactinol--sucrose galactosyltransferase 5"/>
    <property type="match status" value="1"/>
</dbReference>
<dbReference type="GO" id="GO:0047274">
    <property type="term" value="F:galactinol-sucrose galactosyltransferase activity"/>
    <property type="evidence" value="ECO:0007669"/>
    <property type="project" value="UniProtKB-EC"/>
</dbReference>
<evidence type="ECO:0000313" key="9">
    <source>
        <dbReference type="Proteomes" id="UP001085076"/>
    </source>
</evidence>
<dbReference type="InterPro" id="IPR017853">
    <property type="entry name" value="GH"/>
</dbReference>
<keyword evidence="9" id="KW-1185">Reference proteome</keyword>
<dbReference type="PANTHER" id="PTHR31268:SF37">
    <property type="entry name" value="GALACTINOL--SUCROSE GALACTOSYLTRANSFERASE"/>
    <property type="match status" value="1"/>
</dbReference>
<dbReference type="SUPFAM" id="SSF51445">
    <property type="entry name" value="(Trans)glycosidases"/>
    <property type="match status" value="1"/>
</dbReference>
<dbReference type="OrthoDB" id="4664297at2759"/>
<dbReference type="EMBL" id="JAGGNH010000009">
    <property type="protein sequence ID" value="KAJ0962518.1"/>
    <property type="molecule type" value="Genomic_DNA"/>
</dbReference>
<evidence type="ECO:0000256" key="2">
    <source>
        <dbReference type="ARBA" id="ARBA00012708"/>
    </source>
</evidence>
<keyword evidence="5" id="KW-0119">Carbohydrate metabolism</keyword>
<reference evidence="8" key="1">
    <citation type="submission" date="2021-03" db="EMBL/GenBank/DDBJ databases">
        <authorList>
            <person name="Li Z."/>
            <person name="Yang C."/>
        </authorList>
    </citation>
    <scope>NUCLEOTIDE SEQUENCE</scope>
    <source>
        <strain evidence="8">Dzin_1.0</strain>
        <tissue evidence="8">Leaf</tissue>
    </source>
</reference>
<evidence type="ECO:0000256" key="1">
    <source>
        <dbReference type="ARBA" id="ARBA00007240"/>
    </source>
</evidence>